<dbReference type="InterPro" id="IPR027684">
    <property type="entry name" value="TBCC"/>
</dbReference>
<gene>
    <name evidence="8" type="ORF">SK128_019784</name>
</gene>
<dbReference type="Pfam" id="PF07986">
    <property type="entry name" value="TBCC"/>
    <property type="match status" value="1"/>
</dbReference>
<evidence type="ECO:0000259" key="7">
    <source>
        <dbReference type="PROSITE" id="PS51329"/>
    </source>
</evidence>
<sequence>MRQDLTSAMVLERMKQRTEIISARAEHRRSEKRNKEAASESIDYFYDTFQGMRDDIERKADGAVSVDKPQIVGYLDSLVQDVQKMQQFLNESSMFLASFQIKKAQEQIDELHVLVKNKIDTLQPKKKFGFGKKSVEKKNKSRELKTDETDTTSKGKIDTLNEIIEKQFFGFKDESAKTLAKTASELENRQLNLQNLKNCKVITLGNPSTLQVASLTNCVVLVGPTSRSVFIKDCINCKFVIACQQVRIHNTVDTEFYLHVTGAAIIEGCRGVQFAPYTITYPELDNHFSQSGLDLNTNNWNKIEDFHWLNETEASPNWSIIREEKREYNWL</sequence>
<dbReference type="InterPro" id="IPR006599">
    <property type="entry name" value="CARP_motif"/>
</dbReference>
<reference evidence="8 9" key="1">
    <citation type="submission" date="2023-11" db="EMBL/GenBank/DDBJ databases">
        <title>Halocaridina rubra genome assembly.</title>
        <authorList>
            <person name="Smith C."/>
        </authorList>
    </citation>
    <scope>NUCLEOTIDE SEQUENCE [LARGE SCALE GENOMIC DNA]</scope>
    <source>
        <strain evidence="8">EP-1</strain>
        <tissue evidence="8">Whole</tissue>
    </source>
</reference>
<evidence type="ECO:0000313" key="9">
    <source>
        <dbReference type="Proteomes" id="UP001381693"/>
    </source>
</evidence>
<dbReference type="InterPro" id="IPR031925">
    <property type="entry name" value="TBCC_N"/>
</dbReference>
<comment type="caution">
    <text evidence="8">The sequence shown here is derived from an EMBL/GenBank/DDBJ whole genome shotgun (WGS) entry which is preliminary data.</text>
</comment>
<comment type="subcellular location">
    <subcellularLocation>
        <location evidence="1">Cytoplasm</location>
    </subcellularLocation>
</comment>
<comment type="subunit">
    <text evidence="6">Supercomplex made of cofactors A to E. Cofactors A and D function by capturing and stabilizing tubulin in a quasi-native conformation. Cofactor E binds to the cofactor D-tubulin complex; interaction with cofactor C then causes the release of tubulin polypeptides that are committed to the native state.</text>
</comment>
<dbReference type="EMBL" id="JAXCGZ010015200">
    <property type="protein sequence ID" value="KAK7070892.1"/>
    <property type="molecule type" value="Genomic_DNA"/>
</dbReference>
<protein>
    <recommendedName>
        <fullName evidence="7">C-CAP/cofactor C-like domain-containing protein</fullName>
    </recommendedName>
</protein>
<evidence type="ECO:0000256" key="6">
    <source>
        <dbReference type="ARBA" id="ARBA00026055"/>
    </source>
</evidence>
<evidence type="ECO:0000256" key="3">
    <source>
        <dbReference type="ARBA" id="ARBA00022490"/>
    </source>
</evidence>
<dbReference type="InterPro" id="IPR012945">
    <property type="entry name" value="Tubulin-bd_cofactor_C_dom"/>
</dbReference>
<keyword evidence="9" id="KW-1185">Reference proteome</keyword>
<dbReference type="Gene3D" id="2.160.20.70">
    <property type="match status" value="1"/>
</dbReference>
<dbReference type="GO" id="GO:0007021">
    <property type="term" value="P:tubulin complex assembly"/>
    <property type="evidence" value="ECO:0007669"/>
    <property type="project" value="TreeGrafter"/>
</dbReference>
<dbReference type="Pfam" id="PF16752">
    <property type="entry name" value="TBCC_N"/>
    <property type="match status" value="1"/>
</dbReference>
<evidence type="ECO:0000256" key="4">
    <source>
        <dbReference type="ARBA" id="ARBA00022990"/>
    </source>
</evidence>
<comment type="similarity">
    <text evidence="2">Belongs to the TBCC family.</text>
</comment>
<accession>A0AAN8WTT1</accession>
<dbReference type="Gene3D" id="1.20.58.1250">
    <property type="entry name" value="Tubulin Binding Cofactor C, N-terminal domain"/>
    <property type="match status" value="1"/>
</dbReference>
<evidence type="ECO:0000313" key="8">
    <source>
        <dbReference type="EMBL" id="KAK7070892.1"/>
    </source>
</evidence>
<dbReference type="AlphaFoldDB" id="A0AAN8WTT1"/>
<organism evidence="8 9">
    <name type="scientific">Halocaridina rubra</name>
    <name type="common">Hawaiian red shrimp</name>
    <dbReference type="NCBI Taxonomy" id="373956"/>
    <lineage>
        <taxon>Eukaryota</taxon>
        <taxon>Metazoa</taxon>
        <taxon>Ecdysozoa</taxon>
        <taxon>Arthropoda</taxon>
        <taxon>Crustacea</taxon>
        <taxon>Multicrustacea</taxon>
        <taxon>Malacostraca</taxon>
        <taxon>Eumalacostraca</taxon>
        <taxon>Eucarida</taxon>
        <taxon>Decapoda</taxon>
        <taxon>Pleocyemata</taxon>
        <taxon>Caridea</taxon>
        <taxon>Atyoidea</taxon>
        <taxon>Atyidae</taxon>
        <taxon>Halocaridina</taxon>
    </lineage>
</organism>
<dbReference type="InterPro" id="IPR017901">
    <property type="entry name" value="C-CAP_CF_C-like"/>
</dbReference>
<dbReference type="PANTHER" id="PTHR15139:SF0">
    <property type="entry name" value="TUBULIN-SPECIFIC CHAPERONE C"/>
    <property type="match status" value="1"/>
</dbReference>
<proteinExistence type="inferred from homology"/>
<dbReference type="GO" id="GO:0005737">
    <property type="term" value="C:cytoplasm"/>
    <property type="evidence" value="ECO:0007669"/>
    <property type="project" value="UniProtKB-SubCell"/>
</dbReference>
<dbReference type="GO" id="GO:0015631">
    <property type="term" value="F:tubulin binding"/>
    <property type="evidence" value="ECO:0007669"/>
    <property type="project" value="InterPro"/>
</dbReference>
<dbReference type="InterPro" id="IPR038397">
    <property type="entry name" value="TBCC_N_sf"/>
</dbReference>
<evidence type="ECO:0000256" key="2">
    <source>
        <dbReference type="ARBA" id="ARBA00008848"/>
    </source>
</evidence>
<dbReference type="InterPro" id="IPR016098">
    <property type="entry name" value="CAP/MinC_C"/>
</dbReference>
<keyword evidence="4" id="KW-0007">Acetylation</keyword>
<dbReference type="GO" id="GO:0007023">
    <property type="term" value="P:post-chaperonin tubulin folding pathway"/>
    <property type="evidence" value="ECO:0007669"/>
    <property type="project" value="InterPro"/>
</dbReference>
<dbReference type="PANTHER" id="PTHR15139">
    <property type="entry name" value="TUBULIN FOLDING COFACTOR C"/>
    <property type="match status" value="1"/>
</dbReference>
<feature type="domain" description="C-CAP/cofactor C-like" evidence="7">
    <location>
        <begin position="152"/>
        <end position="308"/>
    </location>
</feature>
<dbReference type="PROSITE" id="PS51329">
    <property type="entry name" value="C_CAP_COFACTOR_C"/>
    <property type="match status" value="1"/>
</dbReference>
<evidence type="ECO:0000256" key="1">
    <source>
        <dbReference type="ARBA" id="ARBA00004496"/>
    </source>
</evidence>
<evidence type="ECO:0000256" key="5">
    <source>
        <dbReference type="ARBA" id="ARBA00023186"/>
    </source>
</evidence>
<keyword evidence="5" id="KW-0143">Chaperone</keyword>
<dbReference type="Proteomes" id="UP001381693">
    <property type="component" value="Unassembled WGS sequence"/>
</dbReference>
<name>A0AAN8WTT1_HALRR</name>
<keyword evidence="3" id="KW-0963">Cytoplasm</keyword>
<dbReference type="SMART" id="SM00673">
    <property type="entry name" value="CARP"/>
    <property type="match status" value="2"/>
</dbReference>